<protein>
    <submittedName>
        <fullName evidence="1">Uncharacterized protein</fullName>
    </submittedName>
</protein>
<evidence type="ECO:0000313" key="1">
    <source>
        <dbReference type="EMBL" id="PCC52745.1"/>
    </source>
</evidence>
<organism evidence="1 2">
    <name type="scientific">Brevibacterium aurantiacum</name>
    <dbReference type="NCBI Taxonomy" id="273384"/>
    <lineage>
        <taxon>Bacteria</taxon>
        <taxon>Bacillati</taxon>
        <taxon>Actinomycetota</taxon>
        <taxon>Actinomycetes</taxon>
        <taxon>Micrococcales</taxon>
        <taxon>Brevibacteriaceae</taxon>
        <taxon>Brevibacterium</taxon>
    </lineage>
</organism>
<gene>
    <name evidence="1" type="ORF">CIK59_15390</name>
</gene>
<evidence type="ECO:0000313" key="2">
    <source>
        <dbReference type="Proteomes" id="UP000217881"/>
    </source>
</evidence>
<name>A0A2A3ZMY2_BREAU</name>
<sequence length="65" mass="7384">MFFISEFNESRTTPTCFAGSTTGFDFDRIRHGRTVRKLPEPPSFVDQVEENGIEVARGVNDPFET</sequence>
<comment type="caution">
    <text evidence="1">The sequence shown here is derived from an EMBL/GenBank/DDBJ whole genome shotgun (WGS) entry which is preliminary data.</text>
</comment>
<dbReference type="AlphaFoldDB" id="A0A2A3ZMY2"/>
<dbReference type="Proteomes" id="UP000217881">
    <property type="component" value="Unassembled WGS sequence"/>
</dbReference>
<dbReference type="EMBL" id="NRHA01000019">
    <property type="protein sequence ID" value="PCC52745.1"/>
    <property type="molecule type" value="Genomic_DNA"/>
</dbReference>
<reference evidence="1 2" key="1">
    <citation type="journal article" date="2017" name="Elife">
        <title>Extensive horizontal gene transfer in cheese-associated bacteria.</title>
        <authorList>
            <person name="Bonham K.S."/>
            <person name="Wolfe B.E."/>
            <person name="Dutton R.J."/>
        </authorList>
    </citation>
    <scope>NUCLEOTIDE SEQUENCE [LARGE SCALE GENOMIC DNA]</scope>
    <source>
        <strain evidence="1 2">738_8</strain>
    </source>
</reference>
<accession>A0A2A3ZMY2</accession>
<proteinExistence type="predicted"/>